<sequence length="198" mass="20964">MHMARTFCLASQDLSVNTRTRDCGNVVVKGIFGHIDRSPSCDVDTTGVKPAHARHVWGGLVFPHPCIQRVVEPSSLDLTEPLTSGKGCKSFSLELEGRVSGRTGLGCGLSYVTLTGLFLARHVALPDHGVGLDGQSCSCLIVGWPVGHSSPTLSVGRPSVMFLFACWPVYRPMPRTVGGVTGMVVLAGVVGIHRSSQA</sequence>
<organism evidence="1 2">
    <name type="scientific">Brassica cretica</name>
    <name type="common">Mustard</name>
    <dbReference type="NCBI Taxonomy" id="69181"/>
    <lineage>
        <taxon>Eukaryota</taxon>
        <taxon>Viridiplantae</taxon>
        <taxon>Streptophyta</taxon>
        <taxon>Embryophyta</taxon>
        <taxon>Tracheophyta</taxon>
        <taxon>Spermatophyta</taxon>
        <taxon>Magnoliopsida</taxon>
        <taxon>eudicotyledons</taxon>
        <taxon>Gunneridae</taxon>
        <taxon>Pentapetalae</taxon>
        <taxon>rosids</taxon>
        <taxon>malvids</taxon>
        <taxon>Brassicales</taxon>
        <taxon>Brassicaceae</taxon>
        <taxon>Brassiceae</taxon>
        <taxon>Brassica</taxon>
    </lineage>
</organism>
<dbReference type="Proteomes" id="UP000266723">
    <property type="component" value="Unassembled WGS sequence"/>
</dbReference>
<name>A0ABQ7E2K9_BRACR</name>
<evidence type="ECO:0000313" key="1">
    <source>
        <dbReference type="EMBL" id="KAF3590760.1"/>
    </source>
</evidence>
<evidence type="ECO:0000313" key="2">
    <source>
        <dbReference type="Proteomes" id="UP000266723"/>
    </source>
</evidence>
<reference evidence="1 2" key="1">
    <citation type="journal article" date="2020" name="BMC Genomics">
        <title>Intraspecific diversification of the crop wild relative Brassica cretica Lam. using demographic model selection.</title>
        <authorList>
            <person name="Kioukis A."/>
            <person name="Michalopoulou V.A."/>
            <person name="Briers L."/>
            <person name="Pirintsos S."/>
            <person name="Studholme D.J."/>
            <person name="Pavlidis P."/>
            <person name="Sarris P.F."/>
        </authorList>
    </citation>
    <scope>NUCLEOTIDE SEQUENCE [LARGE SCALE GENOMIC DNA]</scope>
    <source>
        <strain evidence="2">cv. PFS-1207/04</strain>
    </source>
</reference>
<keyword evidence="2" id="KW-1185">Reference proteome</keyword>
<dbReference type="EMBL" id="QGKV02000299">
    <property type="protein sequence ID" value="KAF3590760.1"/>
    <property type="molecule type" value="Genomic_DNA"/>
</dbReference>
<protein>
    <submittedName>
        <fullName evidence="1">Uncharacterized protein</fullName>
    </submittedName>
</protein>
<accession>A0ABQ7E2K9</accession>
<gene>
    <name evidence="1" type="ORF">DY000_02022530</name>
</gene>
<proteinExistence type="predicted"/>
<comment type="caution">
    <text evidence="1">The sequence shown here is derived from an EMBL/GenBank/DDBJ whole genome shotgun (WGS) entry which is preliminary data.</text>
</comment>